<evidence type="ECO:0000313" key="2">
    <source>
        <dbReference type="EMBL" id="QQB45342.1"/>
    </source>
</evidence>
<dbReference type="EMBL" id="CP066007">
    <property type="protein sequence ID" value="QQB45342.1"/>
    <property type="molecule type" value="Genomic_DNA"/>
</dbReference>
<dbReference type="EMBL" id="CP066007">
    <property type="protein sequence ID" value="QQB47593.1"/>
    <property type="molecule type" value="Genomic_DNA"/>
</dbReference>
<dbReference type="Gene3D" id="2.40.50.140">
    <property type="entry name" value="Nucleic acid-binding proteins"/>
    <property type="match status" value="1"/>
</dbReference>
<dbReference type="InterPro" id="IPR012340">
    <property type="entry name" value="NA-bd_OB-fold"/>
</dbReference>
<dbReference type="AlphaFoldDB" id="A0A7T4EHP3"/>
<reference evidence="3 4" key="1">
    <citation type="submission" date="2020-12" db="EMBL/GenBank/DDBJ databases">
        <title>FDA dAtabase for Regulatory Grade micrObial Sequences (FDA-ARGOS): Supporting development and validation of Infectious Disease Dx tests.</title>
        <authorList>
            <person name="Sproer C."/>
            <person name="Gronow S."/>
            <person name="Severitt S."/>
            <person name="Schroder I."/>
            <person name="Tallon L."/>
            <person name="Sadzewicz L."/>
            <person name="Zhao X."/>
            <person name="Boylan J."/>
            <person name="Ott S."/>
            <person name="Bowen H."/>
            <person name="Vavikolanu K."/>
            <person name="Mehta A."/>
            <person name="Aluvathingal J."/>
            <person name="Nadendla S."/>
            <person name="Lowell S."/>
            <person name="Myers T."/>
            <person name="Yan Y."/>
            <person name="Sichtig H."/>
        </authorList>
    </citation>
    <scope>NUCLEOTIDE SEQUENCE [LARGE SCALE GENOMIC DNA]</scope>
    <source>
        <strain evidence="3 4">FDAARGOS_1053</strain>
    </source>
</reference>
<dbReference type="InterPro" id="IPR022595">
    <property type="entry name" value="Enc34_ssDNA-bd"/>
</dbReference>
<proteinExistence type="predicted"/>
<dbReference type="Pfam" id="PF10991">
    <property type="entry name" value="Enc34_ssDNA-bd"/>
    <property type="match status" value="1"/>
</dbReference>
<dbReference type="OrthoDB" id="9786575at2"/>
<sequence length="192" mass="21010">MSIRIIIPARLSYEHVWEPKAIGDSEPKYSASLIIPKSDTKTIEEIEQAIQKAIDEGVAKKFEGKRPKDAVLKLPLRDGDLERDEDAAYADSMFLNASSKDAPGIVDRRAKPIMDRSEVYSGCYVNVSISLYPFNFQGKKGIAAGLGNIQKVKDGEPLGGHTIMAEDEFSVLDDGDDDRGGFDSDDADDLLG</sequence>
<feature type="region of interest" description="Disordered" evidence="1">
    <location>
        <begin position="169"/>
        <end position="192"/>
    </location>
</feature>
<gene>
    <name evidence="3" type="ORF">I6I10_06920</name>
    <name evidence="2" type="ORF">I6I10_07295</name>
</gene>
<evidence type="ECO:0000256" key="1">
    <source>
        <dbReference type="SAM" id="MobiDB-lite"/>
    </source>
</evidence>
<evidence type="ECO:0000313" key="3">
    <source>
        <dbReference type="EMBL" id="QQB47593.1"/>
    </source>
</evidence>
<accession>A0A7T4EHP3</accession>
<name>A0A7T4EHP3_9CORY</name>
<dbReference type="RefSeq" id="WP_084036483.1">
    <property type="nucleotide sequence ID" value="NZ_CP066007.1"/>
</dbReference>
<dbReference type="SUPFAM" id="SSF50249">
    <property type="entry name" value="Nucleic acid-binding proteins"/>
    <property type="match status" value="1"/>
</dbReference>
<dbReference type="GeneID" id="92760527"/>
<dbReference type="Proteomes" id="UP000596145">
    <property type="component" value="Chromosome"/>
</dbReference>
<protein>
    <submittedName>
        <fullName evidence="3">DUF2815 family protein</fullName>
    </submittedName>
</protein>
<evidence type="ECO:0000313" key="4">
    <source>
        <dbReference type="Proteomes" id="UP000596145"/>
    </source>
</evidence>
<organism evidence="3 4">
    <name type="scientific">Corynebacterium glucuronolyticum</name>
    <dbReference type="NCBI Taxonomy" id="39791"/>
    <lineage>
        <taxon>Bacteria</taxon>
        <taxon>Bacillati</taxon>
        <taxon>Actinomycetota</taxon>
        <taxon>Actinomycetes</taxon>
        <taxon>Mycobacteriales</taxon>
        <taxon>Corynebacteriaceae</taxon>
        <taxon>Corynebacterium</taxon>
    </lineage>
</organism>